<organism evidence="1 2">
    <name type="scientific">Ilex paraguariensis</name>
    <name type="common">yerba mate</name>
    <dbReference type="NCBI Taxonomy" id="185542"/>
    <lineage>
        <taxon>Eukaryota</taxon>
        <taxon>Viridiplantae</taxon>
        <taxon>Streptophyta</taxon>
        <taxon>Embryophyta</taxon>
        <taxon>Tracheophyta</taxon>
        <taxon>Spermatophyta</taxon>
        <taxon>Magnoliopsida</taxon>
        <taxon>eudicotyledons</taxon>
        <taxon>Gunneridae</taxon>
        <taxon>Pentapetalae</taxon>
        <taxon>asterids</taxon>
        <taxon>campanulids</taxon>
        <taxon>Aquifoliales</taxon>
        <taxon>Aquifoliaceae</taxon>
        <taxon>Ilex</taxon>
    </lineage>
</organism>
<evidence type="ECO:0000313" key="2">
    <source>
        <dbReference type="Proteomes" id="UP001642360"/>
    </source>
</evidence>
<comment type="caution">
    <text evidence="1">The sequence shown here is derived from an EMBL/GenBank/DDBJ whole genome shotgun (WGS) entry which is preliminary data.</text>
</comment>
<protein>
    <submittedName>
        <fullName evidence="1">Uncharacterized protein</fullName>
    </submittedName>
</protein>
<proteinExistence type="predicted"/>
<dbReference type="Proteomes" id="UP001642360">
    <property type="component" value="Unassembled WGS sequence"/>
</dbReference>
<dbReference type="AlphaFoldDB" id="A0ABC8T0H6"/>
<name>A0ABC8T0H6_9AQUA</name>
<gene>
    <name evidence="1" type="ORF">ILEXP_LOCUS31659</name>
</gene>
<reference evidence="1 2" key="1">
    <citation type="submission" date="2024-02" db="EMBL/GenBank/DDBJ databases">
        <authorList>
            <person name="Vignale AGUSTIN F."/>
            <person name="Sosa J E."/>
            <person name="Modenutti C."/>
        </authorList>
    </citation>
    <scope>NUCLEOTIDE SEQUENCE [LARGE SCALE GENOMIC DNA]</scope>
</reference>
<keyword evidence="2" id="KW-1185">Reference proteome</keyword>
<sequence length="152" mass="17750">MEQGKKGWFEILKVNNPVIVKKAEILHKEVKWRCVLRKFVCLVVVLVKALKMKICFRPFKLQNWFHESNAVRSQVSFLEDGLQLKDYRSICGKVEDSLQSKRGLPSNRRRQEEEGVLAPMVQHNKCKDLVLVEKISDDMLSAINHANYREKV</sequence>
<dbReference type="EMBL" id="CAUOFW020003946">
    <property type="protein sequence ID" value="CAK9162713.1"/>
    <property type="molecule type" value="Genomic_DNA"/>
</dbReference>
<accession>A0ABC8T0H6</accession>
<evidence type="ECO:0000313" key="1">
    <source>
        <dbReference type="EMBL" id="CAK9162713.1"/>
    </source>
</evidence>